<dbReference type="InterPro" id="IPR004375">
    <property type="entry name" value="NanQ/TabA/YiaL"/>
</dbReference>
<protein>
    <submittedName>
        <fullName evidence="1">YhcH/YjgK/YiaL family protein</fullName>
    </submittedName>
</protein>
<evidence type="ECO:0000313" key="1">
    <source>
        <dbReference type="EMBL" id="WMW79490.1"/>
    </source>
</evidence>
<proteinExistence type="predicted"/>
<reference evidence="1" key="1">
    <citation type="submission" date="2023-09" db="EMBL/GenBank/DDBJ databases">
        <title>Undibacterium sp. 20NA77.5 isolated from freshwater.</title>
        <authorList>
            <person name="Le V."/>
            <person name="Ko S.-R."/>
            <person name="Ahn C.-Y."/>
            <person name="Oh H.-M."/>
        </authorList>
    </citation>
    <scope>NUCLEOTIDE SEQUENCE</scope>
    <source>
        <strain evidence="1">20NA77.5</strain>
    </source>
</reference>
<dbReference type="PANTHER" id="PTHR34986:SF1">
    <property type="entry name" value="PROTEIN YIAL"/>
    <property type="match status" value="1"/>
</dbReference>
<dbReference type="EMBL" id="CP133720">
    <property type="protein sequence ID" value="WMW79490.1"/>
    <property type="molecule type" value="Genomic_DNA"/>
</dbReference>
<name>A0ABY9RE35_9BURK</name>
<sequence length="152" mass="17718">MILAHISQELDLPMQVAAAIAHLRETDYNNFEIGRHEINERMFALVQDPTTQDWQQGFPEFHRKHIDVQYLLEGEELIGYLPAAPHYEIRQDFLEQRDIAFTSTQVNETQLFLTPGMYAVFFPGELHRPCRCASIPQKIKKVVIKIRVDLNI</sequence>
<evidence type="ECO:0000313" key="2">
    <source>
        <dbReference type="Proteomes" id="UP001181355"/>
    </source>
</evidence>
<keyword evidence="2" id="KW-1185">Reference proteome</keyword>
<dbReference type="Proteomes" id="UP001181355">
    <property type="component" value="Chromosome"/>
</dbReference>
<dbReference type="Gene3D" id="2.60.120.370">
    <property type="entry name" value="YhcH/YjgK/YiaL"/>
    <property type="match status" value="1"/>
</dbReference>
<dbReference type="SUPFAM" id="SSF51197">
    <property type="entry name" value="Clavaminate synthase-like"/>
    <property type="match status" value="1"/>
</dbReference>
<dbReference type="NCBIfam" id="TIGR00022">
    <property type="entry name" value="YhcH/YjgK/YiaL family protein"/>
    <property type="match status" value="1"/>
</dbReference>
<dbReference type="RefSeq" id="WP_309480987.1">
    <property type="nucleotide sequence ID" value="NZ_CP133720.1"/>
</dbReference>
<organism evidence="1 2">
    <name type="scientific">Undibacterium cyanobacteriorum</name>
    <dbReference type="NCBI Taxonomy" id="3073561"/>
    <lineage>
        <taxon>Bacteria</taxon>
        <taxon>Pseudomonadati</taxon>
        <taxon>Pseudomonadota</taxon>
        <taxon>Betaproteobacteria</taxon>
        <taxon>Burkholderiales</taxon>
        <taxon>Oxalobacteraceae</taxon>
        <taxon>Undibacterium</taxon>
    </lineage>
</organism>
<dbReference type="PANTHER" id="PTHR34986">
    <property type="entry name" value="EVOLVED BETA-GALACTOSIDASE SUBUNIT BETA"/>
    <property type="match status" value="1"/>
</dbReference>
<dbReference type="Pfam" id="PF04074">
    <property type="entry name" value="DUF386"/>
    <property type="match status" value="1"/>
</dbReference>
<dbReference type="InterPro" id="IPR037012">
    <property type="entry name" value="NanQ/TabA/YiaL_sf"/>
</dbReference>
<accession>A0ABY9RE35</accession>
<gene>
    <name evidence="1" type="ORF">RF679_12630</name>
</gene>